<dbReference type="InterPro" id="IPR035368">
    <property type="entry name" value="Nrap_D3"/>
</dbReference>
<dbReference type="InterPro" id="IPR035371">
    <property type="entry name" value="Nrap_D6"/>
</dbReference>
<dbReference type="GO" id="GO:0034456">
    <property type="term" value="C:UTP-C complex"/>
    <property type="evidence" value="ECO:0007669"/>
    <property type="project" value="TreeGrafter"/>
</dbReference>
<evidence type="ECO:0000259" key="9">
    <source>
        <dbReference type="Pfam" id="PF17404"/>
    </source>
</evidence>
<feature type="domain" description="Nrap protein" evidence="12">
    <location>
        <begin position="917"/>
        <end position="1033"/>
    </location>
</feature>
<dbReference type="Pfam" id="PF17407">
    <property type="entry name" value="Nrap_D6"/>
    <property type="match status" value="1"/>
</dbReference>
<feature type="domain" description="Nrap protein" evidence="10">
    <location>
        <begin position="568"/>
        <end position="712"/>
    </location>
</feature>
<dbReference type="Gene3D" id="1.10.1410.10">
    <property type="match status" value="1"/>
</dbReference>
<reference evidence="13" key="1">
    <citation type="submission" date="2021-01" db="EMBL/GenBank/DDBJ databases">
        <authorList>
            <person name="Corre E."/>
            <person name="Pelletier E."/>
            <person name="Niang G."/>
            <person name="Scheremetjew M."/>
            <person name="Finn R."/>
            <person name="Kale V."/>
            <person name="Holt S."/>
            <person name="Cochrane G."/>
            <person name="Meng A."/>
            <person name="Brown T."/>
            <person name="Cohen L."/>
        </authorList>
    </citation>
    <scope>NUCLEOTIDE SEQUENCE</scope>
    <source>
        <strain evidence="13">CCMP494</strain>
    </source>
</reference>
<feature type="domain" description="Nrap protein" evidence="11">
    <location>
        <begin position="744"/>
        <end position="881"/>
    </location>
</feature>
<evidence type="ECO:0000256" key="4">
    <source>
        <dbReference type="ARBA" id="ARBA00023242"/>
    </source>
</evidence>
<protein>
    <recommendedName>
        <fullName evidence="14">Nucleolar protein 6</fullName>
    </recommendedName>
</protein>
<sequence length="1086" mass="120245">MPDSLDGELLKALLDEASLPRAVQGIAANLVERLKQTVSGILVKDFKFSTPDHFRIALGPSLKNDSTKTLKFFQPLRIHVVGSAAAGGCLKTSPGVGCTVVDVAVEVPKEFFQEKDYLDHRYHVKRMAYLQVLQQHLESADWVASSVYSTHHADVRKPCLVVKAKKPGDVCLRVLLTIPVHTFPSARLHHEKANLRNLEIQNDERLPSPHYNHSIIEDMFMDEHIKYLRGAAETAEYYEDACVLLKVWAAKRGLLGAPDGFNGFVLSMILAYLIRSSGKLSPQMDAQQLVKGALSFLSNPATLKAGFTATGVKQNVASWRSMFPFIFVGPCGYVNIGARISRSAMDEFIHEAARSSSLLERGGRTAFEQVFLVSLYPAMRYDLHVHVKLDRSDNTAVGSCEGDIVSWRNHEKTIHDLVTKAITNRAKLVRVQHQPFVNSSDIRPMASFTPTSSKKRKHAEEQDAEDETDLFTVWVGLIFDPEHALRLVDLGPSSDNDKLAKEFRAFWGDRAELRRFKDGRICESVVWDSIPLNKRHHIPALATDYVLKRNFSSTESVEWSCNLLDPAMGMKESDSKESSPIALIQCLDRLAKRMKDMKEVPLRVVTAQPISPAFRGTDPFPPRQHQLAFGAGIGLGRSDEQMPVCPKTLDVVVQLEGSGRWPENSMAINKTKAAMALKIAEQLRSSYATPTIVTEEATDVLHEGYVFRLHINSSASGANNEAAEKYLIKGAAHAAVIATISARFPVYGAATQVAKRWISSHMLAPHIRDEVVELIMGYLFLHPGAVDPPGSREVAFIRFLDLLASHPWNVLPLFVDPEDEFTLADMQNLEKKMDSSDASSMCIATPYDTEGDLWTQRGPPGVVLKRAQALASRAAERLKVLLQGKNRMGHNLSGSFMNNLLLGDASAWESLFTPALMHYDIVLKLRRTALPFPDQALFSAKQIKKRLVKELGVDPDSFQIAEHGGKRGLQLAKMPEKVLTRGPEKARAAMLIGFDPLQSYLREAERRLGGTALLFADKFGGDLIGVALKPKMEHHGVQLPASLADFDPLGDFTPPNPPSVDEVMDELLFIGVGFVSDAYQNSGKHA</sequence>
<dbReference type="GO" id="GO:0006409">
    <property type="term" value="P:tRNA export from nucleus"/>
    <property type="evidence" value="ECO:0007669"/>
    <property type="project" value="TreeGrafter"/>
</dbReference>
<comment type="subcellular location">
    <subcellularLocation>
        <location evidence="1 5">Nucleus</location>
        <location evidence="1 5">Nucleolus</location>
    </subcellularLocation>
</comment>
<dbReference type="GO" id="GO:0003723">
    <property type="term" value="F:RNA binding"/>
    <property type="evidence" value="ECO:0007669"/>
    <property type="project" value="UniProtKB-KW"/>
</dbReference>
<dbReference type="Pfam" id="PF17405">
    <property type="entry name" value="Nrap_D4"/>
    <property type="match status" value="1"/>
</dbReference>
<keyword evidence="4 5" id="KW-0539">Nucleus</keyword>
<evidence type="ECO:0000256" key="3">
    <source>
        <dbReference type="ARBA" id="ARBA00022884"/>
    </source>
</evidence>
<feature type="domain" description="Nrap protein" evidence="8">
    <location>
        <begin position="239"/>
        <end position="373"/>
    </location>
</feature>
<dbReference type="EMBL" id="HBEV01011849">
    <property type="protein sequence ID" value="CAD8591807.1"/>
    <property type="molecule type" value="Transcribed_RNA"/>
</dbReference>
<dbReference type="InterPro" id="IPR035367">
    <property type="entry name" value="Nrap_D2"/>
</dbReference>
<evidence type="ECO:0000256" key="5">
    <source>
        <dbReference type="RuleBase" id="RU364032"/>
    </source>
</evidence>
<evidence type="ECO:0000313" key="13">
    <source>
        <dbReference type="EMBL" id="CAD8591807.1"/>
    </source>
</evidence>
<evidence type="ECO:0008006" key="14">
    <source>
        <dbReference type="Google" id="ProtNLM"/>
    </source>
</evidence>
<dbReference type="Pfam" id="PF03813">
    <property type="entry name" value="Nrap"/>
    <property type="match status" value="1"/>
</dbReference>
<dbReference type="Pfam" id="PF17403">
    <property type="entry name" value="Nrap_D2"/>
    <property type="match status" value="1"/>
</dbReference>
<evidence type="ECO:0000256" key="1">
    <source>
        <dbReference type="ARBA" id="ARBA00004604"/>
    </source>
</evidence>
<dbReference type="InterPro" id="IPR005554">
    <property type="entry name" value="NOL6/Upt22"/>
</dbReference>
<evidence type="ECO:0000259" key="11">
    <source>
        <dbReference type="Pfam" id="PF17406"/>
    </source>
</evidence>
<dbReference type="PANTHER" id="PTHR17972:SF0">
    <property type="entry name" value="NUCLEOLAR PROTEIN 6"/>
    <property type="match status" value="1"/>
</dbReference>
<feature type="domain" description="Nrap protein" evidence="7">
    <location>
        <begin position="101"/>
        <end position="232"/>
    </location>
</feature>
<dbReference type="Pfam" id="PF17406">
    <property type="entry name" value="Nrap_D5"/>
    <property type="match status" value="1"/>
</dbReference>
<dbReference type="AlphaFoldDB" id="A0A7S0KTK0"/>
<dbReference type="GO" id="GO:0032040">
    <property type="term" value="C:small-subunit processome"/>
    <property type="evidence" value="ECO:0007669"/>
    <property type="project" value="TreeGrafter"/>
</dbReference>
<dbReference type="InterPro" id="IPR035370">
    <property type="entry name" value="Nrap_D5"/>
</dbReference>
<evidence type="ECO:0000259" key="7">
    <source>
        <dbReference type="Pfam" id="PF03813"/>
    </source>
</evidence>
<keyword evidence="3 5" id="KW-0694">RNA-binding</keyword>
<feature type="region of interest" description="Disordered" evidence="6">
    <location>
        <begin position="442"/>
        <end position="464"/>
    </location>
</feature>
<evidence type="ECO:0000259" key="10">
    <source>
        <dbReference type="Pfam" id="PF17405"/>
    </source>
</evidence>
<comment type="similarity">
    <text evidence="2 5">Belongs to the NRAP family.</text>
</comment>
<evidence type="ECO:0000259" key="8">
    <source>
        <dbReference type="Pfam" id="PF17403"/>
    </source>
</evidence>
<proteinExistence type="inferred from homology"/>
<organism evidence="13">
    <name type="scientific">Micromonas pusilla</name>
    <name type="common">Picoplanktonic green alga</name>
    <name type="synonym">Chromulina pusilla</name>
    <dbReference type="NCBI Taxonomy" id="38833"/>
    <lineage>
        <taxon>Eukaryota</taxon>
        <taxon>Viridiplantae</taxon>
        <taxon>Chlorophyta</taxon>
        <taxon>Mamiellophyceae</taxon>
        <taxon>Mamiellales</taxon>
        <taxon>Mamiellaceae</taxon>
        <taxon>Micromonas</taxon>
    </lineage>
</organism>
<dbReference type="GO" id="GO:0006364">
    <property type="term" value="P:rRNA processing"/>
    <property type="evidence" value="ECO:0007669"/>
    <property type="project" value="TreeGrafter"/>
</dbReference>
<evidence type="ECO:0000259" key="12">
    <source>
        <dbReference type="Pfam" id="PF17407"/>
    </source>
</evidence>
<evidence type="ECO:0000256" key="6">
    <source>
        <dbReference type="SAM" id="MobiDB-lite"/>
    </source>
</evidence>
<accession>A0A7S0KTK0</accession>
<evidence type="ECO:0000256" key="2">
    <source>
        <dbReference type="ARBA" id="ARBA00006674"/>
    </source>
</evidence>
<feature type="domain" description="Nrap protein" evidence="9">
    <location>
        <begin position="378"/>
        <end position="551"/>
    </location>
</feature>
<dbReference type="Pfam" id="PF17404">
    <property type="entry name" value="Nrap_D3"/>
    <property type="match status" value="1"/>
</dbReference>
<name>A0A7S0KTK0_MICPS</name>
<dbReference type="InterPro" id="IPR035369">
    <property type="entry name" value="Nrap_D4"/>
</dbReference>
<gene>
    <name evidence="13" type="ORF">MSP1404_LOCUS9211</name>
</gene>
<dbReference type="GO" id="GO:0032545">
    <property type="term" value="C:CURI complex"/>
    <property type="evidence" value="ECO:0007669"/>
    <property type="project" value="TreeGrafter"/>
</dbReference>
<dbReference type="PANTHER" id="PTHR17972">
    <property type="entry name" value="NUCLEOLAR RNA-ASSOCIATED PROTEIN"/>
    <property type="match status" value="1"/>
</dbReference>
<dbReference type="InterPro" id="IPR035082">
    <property type="entry name" value="Nrap_D1"/>
</dbReference>